<proteinExistence type="predicted"/>
<sequence length="32" mass="3765">MLAFVLRFSTHNTSRSSLEQPRRFSVHCSLKE</sequence>
<name>A0A0A8ZA81_ARUDO</name>
<reference evidence="1" key="1">
    <citation type="submission" date="2014-09" db="EMBL/GenBank/DDBJ databases">
        <authorList>
            <person name="Magalhaes I.L.F."/>
            <person name="Oliveira U."/>
            <person name="Santos F.R."/>
            <person name="Vidigal T.H.D.A."/>
            <person name="Brescovit A.D."/>
            <person name="Santos A.J."/>
        </authorList>
    </citation>
    <scope>NUCLEOTIDE SEQUENCE</scope>
    <source>
        <tissue evidence="1">Shoot tissue taken approximately 20 cm above the soil surface</tissue>
    </source>
</reference>
<accession>A0A0A8ZA81</accession>
<organism evidence="1">
    <name type="scientific">Arundo donax</name>
    <name type="common">Giant reed</name>
    <name type="synonym">Donax arundinaceus</name>
    <dbReference type="NCBI Taxonomy" id="35708"/>
    <lineage>
        <taxon>Eukaryota</taxon>
        <taxon>Viridiplantae</taxon>
        <taxon>Streptophyta</taxon>
        <taxon>Embryophyta</taxon>
        <taxon>Tracheophyta</taxon>
        <taxon>Spermatophyta</taxon>
        <taxon>Magnoliopsida</taxon>
        <taxon>Liliopsida</taxon>
        <taxon>Poales</taxon>
        <taxon>Poaceae</taxon>
        <taxon>PACMAD clade</taxon>
        <taxon>Arundinoideae</taxon>
        <taxon>Arundineae</taxon>
        <taxon>Arundo</taxon>
    </lineage>
</organism>
<evidence type="ECO:0000313" key="1">
    <source>
        <dbReference type="EMBL" id="JAD35721.1"/>
    </source>
</evidence>
<dbReference type="EMBL" id="GBRH01262174">
    <property type="protein sequence ID" value="JAD35721.1"/>
    <property type="molecule type" value="Transcribed_RNA"/>
</dbReference>
<protein>
    <submittedName>
        <fullName evidence="1">Uncharacterized protein</fullName>
    </submittedName>
</protein>
<reference evidence="1" key="2">
    <citation type="journal article" date="2015" name="Data Brief">
        <title>Shoot transcriptome of the giant reed, Arundo donax.</title>
        <authorList>
            <person name="Barrero R.A."/>
            <person name="Guerrero F.D."/>
            <person name="Moolhuijzen P."/>
            <person name="Goolsby J.A."/>
            <person name="Tidwell J."/>
            <person name="Bellgard S.E."/>
            <person name="Bellgard M.I."/>
        </authorList>
    </citation>
    <scope>NUCLEOTIDE SEQUENCE</scope>
    <source>
        <tissue evidence="1">Shoot tissue taken approximately 20 cm above the soil surface</tissue>
    </source>
</reference>
<dbReference type="AlphaFoldDB" id="A0A0A8ZA81"/>